<name>A0A8J3BB69_9ACTN</name>
<dbReference type="EMBL" id="BMQB01000010">
    <property type="protein sequence ID" value="GGK06453.1"/>
    <property type="molecule type" value="Genomic_DNA"/>
</dbReference>
<comment type="caution">
    <text evidence="3">The sequence shown here is derived from an EMBL/GenBank/DDBJ whole genome shotgun (WGS) entry which is preliminary data.</text>
</comment>
<evidence type="ECO:0000313" key="4">
    <source>
        <dbReference type="Proteomes" id="UP000649739"/>
    </source>
</evidence>
<sequence>MNQSRHRIVLATCLAIAAPLTVPAAATAAPRQLNPPTITADGFGPGPKHKKVGDTAEFTIAKGTRGRPDAYIWSLNGGPEHTEHAGGLNPRVEFTITLTKAGQNTMVAWTVHGSGRSPRSKPFKFVVHRR</sequence>
<organism evidence="3 4">
    <name type="scientific">Pilimelia anulata</name>
    <dbReference type="NCBI Taxonomy" id="53371"/>
    <lineage>
        <taxon>Bacteria</taxon>
        <taxon>Bacillati</taxon>
        <taxon>Actinomycetota</taxon>
        <taxon>Actinomycetes</taxon>
        <taxon>Micromonosporales</taxon>
        <taxon>Micromonosporaceae</taxon>
        <taxon>Pilimelia</taxon>
    </lineage>
</organism>
<dbReference type="AlphaFoldDB" id="A0A8J3BB69"/>
<reference evidence="3" key="1">
    <citation type="journal article" date="2014" name="Int. J. Syst. Evol. Microbiol.">
        <title>Complete genome sequence of Corynebacterium casei LMG S-19264T (=DSM 44701T), isolated from a smear-ripened cheese.</title>
        <authorList>
            <consortium name="US DOE Joint Genome Institute (JGI-PGF)"/>
            <person name="Walter F."/>
            <person name="Albersmeier A."/>
            <person name="Kalinowski J."/>
            <person name="Ruckert C."/>
        </authorList>
    </citation>
    <scope>NUCLEOTIDE SEQUENCE</scope>
    <source>
        <strain evidence="3">JCM 3090</strain>
    </source>
</reference>
<proteinExistence type="predicted"/>
<evidence type="ECO:0008006" key="5">
    <source>
        <dbReference type="Google" id="ProtNLM"/>
    </source>
</evidence>
<evidence type="ECO:0000256" key="1">
    <source>
        <dbReference type="SAM" id="MobiDB-lite"/>
    </source>
</evidence>
<accession>A0A8J3BB69</accession>
<feature type="signal peptide" evidence="2">
    <location>
        <begin position="1"/>
        <end position="24"/>
    </location>
</feature>
<feature type="chain" id="PRO_5035214538" description="PKD domain-containing protein" evidence="2">
    <location>
        <begin position="25"/>
        <end position="130"/>
    </location>
</feature>
<reference evidence="3" key="2">
    <citation type="submission" date="2020-09" db="EMBL/GenBank/DDBJ databases">
        <authorList>
            <person name="Sun Q."/>
            <person name="Ohkuma M."/>
        </authorList>
    </citation>
    <scope>NUCLEOTIDE SEQUENCE</scope>
    <source>
        <strain evidence="3">JCM 3090</strain>
    </source>
</reference>
<protein>
    <recommendedName>
        <fullName evidence="5">PKD domain-containing protein</fullName>
    </recommendedName>
</protein>
<keyword evidence="4" id="KW-1185">Reference proteome</keyword>
<dbReference type="RefSeq" id="WP_189171763.1">
    <property type="nucleotide sequence ID" value="NZ_BMQB01000010.1"/>
</dbReference>
<keyword evidence="2" id="KW-0732">Signal</keyword>
<feature type="region of interest" description="Disordered" evidence="1">
    <location>
        <begin position="32"/>
        <end position="52"/>
    </location>
</feature>
<evidence type="ECO:0000313" key="3">
    <source>
        <dbReference type="EMBL" id="GGK06453.1"/>
    </source>
</evidence>
<dbReference type="Proteomes" id="UP000649739">
    <property type="component" value="Unassembled WGS sequence"/>
</dbReference>
<gene>
    <name evidence="3" type="ORF">GCM10010123_40350</name>
</gene>
<evidence type="ECO:0000256" key="2">
    <source>
        <dbReference type="SAM" id="SignalP"/>
    </source>
</evidence>